<protein>
    <submittedName>
        <fullName evidence="1">Uncharacterized protein</fullName>
    </submittedName>
</protein>
<dbReference type="Proteomes" id="UP000005837">
    <property type="component" value="Unassembled WGS sequence"/>
</dbReference>
<dbReference type="EMBL" id="ACEA01000047">
    <property type="protein sequence ID" value="EEG23149.1"/>
    <property type="molecule type" value="Genomic_DNA"/>
</dbReference>
<evidence type="ECO:0000313" key="2">
    <source>
        <dbReference type="Proteomes" id="UP000005837"/>
    </source>
</evidence>
<comment type="caution">
    <text evidence="1">The sequence shown here is derived from an EMBL/GenBank/DDBJ whole genome shotgun (WGS) entry which is preliminary data.</text>
</comment>
<gene>
    <name evidence="1" type="ORF">EIKCOROL_02220</name>
</gene>
<accession>C0DXV9</accession>
<name>C0DXV9_EIKCO</name>
<reference evidence="1 2" key="1">
    <citation type="submission" date="2009-01" db="EMBL/GenBank/DDBJ databases">
        <authorList>
            <person name="Fulton L."/>
            <person name="Clifton S."/>
            <person name="Chinwalla A.T."/>
            <person name="Mitreva M."/>
            <person name="Sodergren E."/>
            <person name="Weinstock G."/>
            <person name="Clifton S."/>
            <person name="Dooling D.J."/>
            <person name="Fulton B."/>
            <person name="Minx P."/>
            <person name="Pepin K.H."/>
            <person name="Johnson M."/>
            <person name="Bhonagiri V."/>
            <person name="Nash W.E."/>
            <person name="Mardis E.R."/>
            <person name="Wilson R.K."/>
        </authorList>
    </citation>
    <scope>NUCLEOTIDE SEQUENCE [LARGE SCALE GENOMIC DNA]</scope>
    <source>
        <strain evidence="1 2">ATCC 23834</strain>
    </source>
</reference>
<organism evidence="1 2">
    <name type="scientific">Eikenella corrodens ATCC 23834</name>
    <dbReference type="NCBI Taxonomy" id="546274"/>
    <lineage>
        <taxon>Bacteria</taxon>
        <taxon>Pseudomonadati</taxon>
        <taxon>Pseudomonadota</taxon>
        <taxon>Betaproteobacteria</taxon>
        <taxon>Neisseriales</taxon>
        <taxon>Neisseriaceae</taxon>
        <taxon>Eikenella</taxon>
    </lineage>
</organism>
<proteinExistence type="predicted"/>
<dbReference type="AlphaFoldDB" id="C0DXV9"/>
<evidence type="ECO:0000313" key="1">
    <source>
        <dbReference type="EMBL" id="EEG23149.1"/>
    </source>
</evidence>
<dbReference type="HOGENOM" id="CLU_3215615_0_0_4"/>
<sequence length="44" mass="4978">MRCFIKTPRNLHKAAAIIREICLPVFPIKFGYGLFSGSPRKKAT</sequence>